<dbReference type="SUPFAM" id="SSF52058">
    <property type="entry name" value="L domain-like"/>
    <property type="match status" value="1"/>
</dbReference>
<sequence>MGLIEDDIDESTLGEEFSKPIPNAQLIYRNQQTLSQQQRISQIGENSGGDEVPFVSNGDENNGNNNSGGVVSDMYPIIPPPQLPNMYYPQPVDSIQSSPLTPNVSYQLVSPYQNVNIVFNNTSQKQPLVPLVPPEVEFYPLWTPVLNNNMNSYCIDQIPNPQEYSQYFNSQLVYIYVKPTVMHVDDIFLLQIQQCKGLQYLNLSNCQFKLDLFNKTIQGLKTLRAINLSNCTQITDDSIKILAKSCPLLEEVHLNGCRQLSDDSICFLVEKCQKIRILALSNCIKLTDRSILQICKSLKDVQSLCINKIKSLTEKSLGELKKFTGMKSFFAFNTLLTDTVMSELSIKWRSIEVLNIGKCINITDISLSTVAFHSFALQKLFLQRNRNITKLSIILVSQNCPSLRVLRVDDCYNLTDEAILTLKSCTKLEILNISGLWKISELSVLTLIPLLTELREIYMYRSPRITNATVDAISNSLPNLKVLRVDQSYFPGDQSIISLSKSCLQLHTLNVASLNITDQALISISTHLTALKKLYLNSCKSITDQGLTAICNLPTIECLRLDGGFQFSDQALKGLSRLPNLDTLNLSGLYNLTDSTVELIALQCRHIKNLYLSNCVQVTDGALPSVLLNLYKLRLLRLDGILSITLEPLSKMQFPQVLCLEVFNCSDTNSGYMGLTNLIAQSSIKELYCWSCPKITDSDLKVISEIPNLQIRVLRLDRCKGITDKGLKPLLQKLPNLHTLNISAIPKCSGDTINVIANSCKSIEKLYCHQNTAGDRAFTNLAEECRLLKIVDIGKCHNATDSTVIEFSINLHRLKRVVLSNNENITNASIIKMSVGCPLLKFVVMENCKNVGEIGVLALSTYCKQIQVLKVTNCPLVTDLSIVGIGRECLNLKTLYAGGTQISNSAIIEISVRENINFEELDLHNAKKISNESFTVLANNCISLKYLNLTGTGVSQENIQLFTDNCRLLNDFKK</sequence>
<feature type="compositionally biased region" description="Low complexity" evidence="1">
    <location>
        <begin position="55"/>
        <end position="67"/>
    </location>
</feature>
<name>A0A151ZCB7_TIELA</name>
<dbReference type="Pfam" id="PF25372">
    <property type="entry name" value="DUF7885"/>
    <property type="match status" value="4"/>
</dbReference>
<dbReference type="GO" id="GO:0019005">
    <property type="term" value="C:SCF ubiquitin ligase complex"/>
    <property type="evidence" value="ECO:0007669"/>
    <property type="project" value="TreeGrafter"/>
</dbReference>
<dbReference type="InterPro" id="IPR006553">
    <property type="entry name" value="Leu-rich_rpt_Cys-con_subtyp"/>
</dbReference>
<dbReference type="SUPFAM" id="SSF52047">
    <property type="entry name" value="RNI-like"/>
    <property type="match status" value="3"/>
</dbReference>
<dbReference type="InterPro" id="IPR032675">
    <property type="entry name" value="LRR_dom_sf"/>
</dbReference>
<dbReference type="InterPro" id="IPR057207">
    <property type="entry name" value="FBXL15_LRR"/>
</dbReference>
<dbReference type="EMBL" id="LODT01000034">
    <property type="protein sequence ID" value="KYQ91592.1"/>
    <property type="molecule type" value="Genomic_DNA"/>
</dbReference>
<dbReference type="Proteomes" id="UP000076078">
    <property type="component" value="Unassembled WGS sequence"/>
</dbReference>
<dbReference type="PANTHER" id="PTHR13318">
    <property type="entry name" value="PARTNER OF PAIRED, ISOFORM B-RELATED"/>
    <property type="match status" value="1"/>
</dbReference>
<feature type="region of interest" description="Disordered" evidence="1">
    <location>
        <begin position="37"/>
        <end position="67"/>
    </location>
</feature>
<evidence type="ECO:0000313" key="3">
    <source>
        <dbReference type="EMBL" id="KYQ91592.1"/>
    </source>
</evidence>
<gene>
    <name evidence="3" type="ORF">DLAC_07359</name>
</gene>
<dbReference type="Gene3D" id="3.80.10.10">
    <property type="entry name" value="Ribonuclease Inhibitor"/>
    <property type="match status" value="5"/>
</dbReference>
<dbReference type="FunCoup" id="A0A151ZCB7">
    <property type="interactions" value="388"/>
</dbReference>
<organism evidence="3 4">
    <name type="scientific">Tieghemostelium lacteum</name>
    <name type="common">Slime mold</name>
    <name type="synonym">Dictyostelium lacteum</name>
    <dbReference type="NCBI Taxonomy" id="361077"/>
    <lineage>
        <taxon>Eukaryota</taxon>
        <taxon>Amoebozoa</taxon>
        <taxon>Evosea</taxon>
        <taxon>Eumycetozoa</taxon>
        <taxon>Dictyostelia</taxon>
        <taxon>Dictyosteliales</taxon>
        <taxon>Raperosteliaceae</taxon>
        <taxon>Tieghemostelium</taxon>
    </lineage>
</organism>
<reference evidence="3 4" key="1">
    <citation type="submission" date="2015-12" db="EMBL/GenBank/DDBJ databases">
        <title>Dictyostelia acquired genes for synthesis and detection of signals that induce cell-type specialization by lateral gene transfer from prokaryotes.</title>
        <authorList>
            <person name="Gloeckner G."/>
            <person name="Schaap P."/>
        </authorList>
    </citation>
    <scope>NUCLEOTIDE SEQUENCE [LARGE SCALE GENOMIC DNA]</scope>
    <source>
        <strain evidence="3 4">TK</strain>
    </source>
</reference>
<dbReference type="AlphaFoldDB" id="A0A151ZCB7"/>
<dbReference type="GO" id="GO:0031146">
    <property type="term" value="P:SCF-dependent proteasomal ubiquitin-dependent protein catabolic process"/>
    <property type="evidence" value="ECO:0007669"/>
    <property type="project" value="TreeGrafter"/>
</dbReference>
<dbReference type="OrthoDB" id="18114at2759"/>
<dbReference type="SMART" id="SM00367">
    <property type="entry name" value="LRR_CC"/>
    <property type="match status" value="21"/>
</dbReference>
<protein>
    <recommendedName>
        <fullName evidence="2">F-box/LRR-repeat protein 15-like leucin rich repeat domain-containing protein</fullName>
    </recommendedName>
</protein>
<accession>A0A151ZCB7</accession>
<evidence type="ECO:0000256" key="1">
    <source>
        <dbReference type="SAM" id="MobiDB-lite"/>
    </source>
</evidence>
<feature type="domain" description="F-box/LRR-repeat protein 15-like leucin rich repeat" evidence="2">
    <location>
        <begin position="629"/>
        <end position="771"/>
    </location>
</feature>
<evidence type="ECO:0000259" key="2">
    <source>
        <dbReference type="Pfam" id="PF25372"/>
    </source>
</evidence>
<feature type="domain" description="F-box/LRR-repeat protein 15-like leucin rich repeat" evidence="2">
    <location>
        <begin position="356"/>
        <end position="624"/>
    </location>
</feature>
<feature type="domain" description="F-box/LRR-repeat protein 15-like leucin rich repeat" evidence="2">
    <location>
        <begin position="775"/>
        <end position="949"/>
    </location>
</feature>
<evidence type="ECO:0000313" key="4">
    <source>
        <dbReference type="Proteomes" id="UP000076078"/>
    </source>
</evidence>
<keyword evidence="4" id="KW-1185">Reference proteome</keyword>
<proteinExistence type="predicted"/>
<feature type="domain" description="F-box/LRR-repeat protein 15-like leucin rich repeat" evidence="2">
    <location>
        <begin position="191"/>
        <end position="320"/>
    </location>
</feature>
<dbReference type="InParanoid" id="A0A151ZCB7"/>
<dbReference type="STRING" id="361077.A0A151ZCB7"/>
<comment type="caution">
    <text evidence="3">The sequence shown here is derived from an EMBL/GenBank/DDBJ whole genome shotgun (WGS) entry which is preliminary data.</text>
</comment>
<dbReference type="OMA" id="ACANLHI"/>